<dbReference type="GO" id="GO:0015658">
    <property type="term" value="F:branched-chain amino acid transmembrane transporter activity"/>
    <property type="evidence" value="ECO:0007669"/>
    <property type="project" value="InterPro"/>
</dbReference>
<protein>
    <recommendedName>
        <fullName evidence="8">Branched-chain amino acid ABC transporter permease</fullName>
    </recommendedName>
</protein>
<feature type="transmembrane region" description="Helical" evidence="6">
    <location>
        <begin position="45"/>
        <end position="65"/>
    </location>
</feature>
<feature type="transmembrane region" description="Helical" evidence="6">
    <location>
        <begin position="71"/>
        <end position="88"/>
    </location>
</feature>
<proteinExistence type="predicted"/>
<feature type="non-terminal residue" evidence="7">
    <location>
        <position position="1"/>
    </location>
</feature>
<feature type="transmembrane region" description="Helical" evidence="6">
    <location>
        <begin position="95"/>
        <end position="118"/>
    </location>
</feature>
<evidence type="ECO:0000256" key="6">
    <source>
        <dbReference type="SAM" id="Phobius"/>
    </source>
</evidence>
<name>A0A381NRZ3_9ZZZZ</name>
<evidence type="ECO:0000256" key="2">
    <source>
        <dbReference type="ARBA" id="ARBA00022475"/>
    </source>
</evidence>
<dbReference type="GO" id="GO:0005886">
    <property type="term" value="C:plasma membrane"/>
    <property type="evidence" value="ECO:0007669"/>
    <property type="project" value="UniProtKB-SubCell"/>
</dbReference>
<evidence type="ECO:0000256" key="4">
    <source>
        <dbReference type="ARBA" id="ARBA00022989"/>
    </source>
</evidence>
<evidence type="ECO:0008006" key="8">
    <source>
        <dbReference type="Google" id="ProtNLM"/>
    </source>
</evidence>
<organism evidence="7">
    <name type="scientific">marine metagenome</name>
    <dbReference type="NCBI Taxonomy" id="408172"/>
    <lineage>
        <taxon>unclassified sequences</taxon>
        <taxon>metagenomes</taxon>
        <taxon>ecological metagenomes</taxon>
    </lineage>
</organism>
<feature type="transmembrane region" description="Helical" evidence="6">
    <location>
        <begin position="220"/>
        <end position="242"/>
    </location>
</feature>
<keyword evidence="3 6" id="KW-0812">Transmembrane</keyword>
<dbReference type="PANTHER" id="PTHR30482:SF10">
    <property type="entry name" value="HIGH-AFFINITY BRANCHED-CHAIN AMINO ACID TRANSPORT PROTEIN BRAE"/>
    <property type="match status" value="1"/>
</dbReference>
<evidence type="ECO:0000256" key="1">
    <source>
        <dbReference type="ARBA" id="ARBA00004651"/>
    </source>
</evidence>
<feature type="transmembrane region" description="Helical" evidence="6">
    <location>
        <begin position="314"/>
        <end position="339"/>
    </location>
</feature>
<dbReference type="EMBL" id="UINC01000543">
    <property type="protein sequence ID" value="SUZ57109.1"/>
    <property type="molecule type" value="Genomic_DNA"/>
</dbReference>
<keyword evidence="5 6" id="KW-0472">Membrane</keyword>
<dbReference type="InterPro" id="IPR001851">
    <property type="entry name" value="ABC_transp_permease"/>
</dbReference>
<dbReference type="PANTHER" id="PTHR30482">
    <property type="entry name" value="HIGH-AFFINITY BRANCHED-CHAIN AMINO ACID TRANSPORT SYSTEM PERMEASE"/>
    <property type="match status" value="1"/>
</dbReference>
<evidence type="ECO:0000256" key="3">
    <source>
        <dbReference type="ARBA" id="ARBA00022692"/>
    </source>
</evidence>
<dbReference type="InterPro" id="IPR043428">
    <property type="entry name" value="LivM-like"/>
</dbReference>
<evidence type="ECO:0000313" key="7">
    <source>
        <dbReference type="EMBL" id="SUZ57109.1"/>
    </source>
</evidence>
<feature type="transmembrane region" description="Helical" evidence="6">
    <location>
        <begin position="168"/>
        <end position="185"/>
    </location>
</feature>
<sequence length="363" mass="38325">VIEPTRDHYEDIQLFTARGSWIKLALLLVVLVSLPLLLPGYRVFTLNYMAVFVIVGLGMNVLVGYTGQVSLGHAGFLAIGAYTMVLLMTRLAVPFPIALVMAGCVSAFFGFLLGLPALRLAGPYLAIATLGFGLAVTQIIGHSALFGGHMGLVVPDAMVGPFPLSGDVSKYYVIVGITFVLALGVRNLSVTRVGRAFRAIRDSEIAAATMGVDVAYYKTLSFAVSAALTGVAGGLLALMTGFISPGVFTFTLSLMFLAMVVFGGLSSITGAVLGSIVMGYLNLEMDAFQELPVLGPALEGFSARFMSTVGLPNFGWVVTGMLIVFTILLEPRGLYGLWIRALDTMKRSKSADAELSRPGSGAD</sequence>
<comment type="subcellular location">
    <subcellularLocation>
        <location evidence="1">Cell membrane</location>
        <topology evidence="1">Multi-pass membrane protein</topology>
    </subcellularLocation>
</comment>
<accession>A0A381NRZ3</accession>
<gene>
    <name evidence="7" type="ORF">METZ01_LOCUS9963</name>
</gene>
<feature type="transmembrane region" description="Helical" evidence="6">
    <location>
        <begin position="254"/>
        <end position="281"/>
    </location>
</feature>
<reference evidence="7" key="1">
    <citation type="submission" date="2018-05" db="EMBL/GenBank/DDBJ databases">
        <authorList>
            <person name="Lanie J.A."/>
            <person name="Ng W.-L."/>
            <person name="Kazmierczak K.M."/>
            <person name="Andrzejewski T.M."/>
            <person name="Davidsen T.M."/>
            <person name="Wayne K.J."/>
            <person name="Tettelin H."/>
            <person name="Glass J.I."/>
            <person name="Rusch D."/>
            <person name="Podicherti R."/>
            <person name="Tsui H.-C.T."/>
            <person name="Winkler M.E."/>
        </authorList>
    </citation>
    <scope>NUCLEOTIDE SEQUENCE</scope>
</reference>
<feature type="transmembrane region" description="Helical" evidence="6">
    <location>
        <begin position="124"/>
        <end position="147"/>
    </location>
</feature>
<dbReference type="AlphaFoldDB" id="A0A381NRZ3"/>
<keyword evidence="4 6" id="KW-1133">Transmembrane helix</keyword>
<evidence type="ECO:0000256" key="5">
    <source>
        <dbReference type="ARBA" id="ARBA00023136"/>
    </source>
</evidence>
<keyword evidence="2" id="KW-1003">Cell membrane</keyword>
<dbReference type="CDD" id="cd06581">
    <property type="entry name" value="TM_PBP1_LivM_like"/>
    <property type="match status" value="1"/>
</dbReference>
<dbReference type="Pfam" id="PF02653">
    <property type="entry name" value="BPD_transp_2"/>
    <property type="match status" value="1"/>
</dbReference>
<feature type="transmembrane region" description="Helical" evidence="6">
    <location>
        <begin position="20"/>
        <end position="38"/>
    </location>
</feature>